<feature type="compositionally biased region" description="Basic and acidic residues" evidence="1">
    <location>
        <begin position="1"/>
        <end position="14"/>
    </location>
</feature>
<reference evidence="2 3" key="1">
    <citation type="submission" date="2013-05" db="EMBL/GenBank/DDBJ databases">
        <title>Draft genome sequence of Rubidibacter lacunae KORDI 51-2.</title>
        <authorList>
            <person name="Choi D.H."/>
            <person name="Noh J.H."/>
            <person name="Kwon K.-K."/>
            <person name="Lee J.-H."/>
            <person name="Ryu J.-Y."/>
        </authorList>
    </citation>
    <scope>NUCLEOTIDE SEQUENCE [LARGE SCALE GENOMIC DNA]</scope>
    <source>
        <strain evidence="2 3">KORDI 51-2</strain>
    </source>
</reference>
<protein>
    <submittedName>
        <fullName evidence="2">Uncharacterized protein</fullName>
    </submittedName>
</protein>
<name>U5DP22_9CHRO</name>
<dbReference type="Proteomes" id="UP000016960">
    <property type="component" value="Unassembled WGS sequence"/>
</dbReference>
<accession>U5DP22</accession>
<evidence type="ECO:0000313" key="3">
    <source>
        <dbReference type="Proteomes" id="UP000016960"/>
    </source>
</evidence>
<dbReference type="EMBL" id="ASSJ01000023">
    <property type="protein sequence ID" value="ERN42359.1"/>
    <property type="molecule type" value="Genomic_DNA"/>
</dbReference>
<evidence type="ECO:0000313" key="2">
    <source>
        <dbReference type="EMBL" id="ERN42359.1"/>
    </source>
</evidence>
<keyword evidence="3" id="KW-1185">Reference proteome</keyword>
<comment type="caution">
    <text evidence="2">The sequence shown here is derived from an EMBL/GenBank/DDBJ whole genome shotgun (WGS) entry which is preliminary data.</text>
</comment>
<dbReference type="AlphaFoldDB" id="U5DP22"/>
<evidence type="ECO:0000256" key="1">
    <source>
        <dbReference type="SAM" id="MobiDB-lite"/>
    </source>
</evidence>
<gene>
    <name evidence="2" type="ORF">KR51_00009720</name>
</gene>
<feature type="region of interest" description="Disordered" evidence="1">
    <location>
        <begin position="1"/>
        <end position="24"/>
    </location>
</feature>
<sequence>MARRSHQEQAERIRGGVSSSRPQSGIGACAAARYSLQVLCVSPEIVFPWEEVDQLLKRRPTQLGITIADWVAAHRRSF</sequence>
<proteinExistence type="predicted"/>
<organism evidence="2 3">
    <name type="scientific">Rubidibacter lacunae KORDI 51-2</name>
    <dbReference type="NCBI Taxonomy" id="582515"/>
    <lineage>
        <taxon>Bacteria</taxon>
        <taxon>Bacillati</taxon>
        <taxon>Cyanobacteriota</taxon>
        <taxon>Cyanophyceae</taxon>
        <taxon>Oscillatoriophycideae</taxon>
        <taxon>Chroococcales</taxon>
        <taxon>Aphanothecaceae</taxon>
        <taxon>Rubidibacter</taxon>
    </lineage>
</organism>
<dbReference type="InParanoid" id="U5DP22"/>